<organism evidence="2">
    <name type="scientific">Zea mays</name>
    <name type="common">Maize</name>
    <dbReference type="NCBI Taxonomy" id="4577"/>
    <lineage>
        <taxon>Eukaryota</taxon>
        <taxon>Viridiplantae</taxon>
        <taxon>Streptophyta</taxon>
        <taxon>Embryophyta</taxon>
        <taxon>Tracheophyta</taxon>
        <taxon>Spermatophyta</taxon>
        <taxon>Magnoliopsida</taxon>
        <taxon>Liliopsida</taxon>
        <taxon>Poales</taxon>
        <taxon>Poaceae</taxon>
        <taxon>PACMAD clade</taxon>
        <taxon>Panicoideae</taxon>
        <taxon>Andropogonodae</taxon>
        <taxon>Andropogoneae</taxon>
        <taxon>Tripsacinae</taxon>
        <taxon>Zea</taxon>
    </lineage>
</organism>
<keyword evidence="1" id="KW-0472">Membrane</keyword>
<accession>A0A3L6FW92</accession>
<evidence type="ECO:0000256" key="1">
    <source>
        <dbReference type="SAM" id="Phobius"/>
    </source>
</evidence>
<keyword evidence="1" id="KW-0812">Transmembrane</keyword>
<reference evidence="2" key="1">
    <citation type="journal article" date="2018" name="Nat. Genet.">
        <title>Extensive intraspecific gene order and gene structural variations between Mo17 and other maize genomes.</title>
        <authorList>
            <person name="Sun S."/>
            <person name="Zhou Y."/>
            <person name="Chen J."/>
            <person name="Shi J."/>
            <person name="Zhao H."/>
            <person name="Zhao H."/>
            <person name="Song W."/>
            <person name="Zhang M."/>
            <person name="Cui Y."/>
            <person name="Dong X."/>
            <person name="Liu H."/>
            <person name="Ma X."/>
            <person name="Jiao Y."/>
            <person name="Wang B."/>
            <person name="Wei X."/>
            <person name="Stein J.C."/>
            <person name="Glaubitz J.C."/>
            <person name="Lu F."/>
            <person name="Yu G."/>
            <person name="Liang C."/>
            <person name="Fengler K."/>
            <person name="Li B."/>
            <person name="Rafalski A."/>
            <person name="Schnable P.S."/>
            <person name="Ware D.H."/>
            <person name="Buckler E.S."/>
            <person name="Lai J."/>
        </authorList>
    </citation>
    <scope>NUCLEOTIDE SEQUENCE [LARGE SCALE GENOMIC DNA]</scope>
    <source>
        <tissue evidence="2">Seedling</tissue>
    </source>
</reference>
<proteinExistence type="predicted"/>
<keyword evidence="1" id="KW-1133">Transmembrane helix</keyword>
<sequence>MALSNDVDAMSAKRGGGGCFLVPVPRALALLPGDDWTPTTLRHVSNSSPSFRLWPIARPSQKKEWHSLPDGWIDRGRKSRVARTFVGVACFIVFMMILSVIGLFRLTRTCFDKSRAAMLPFQTTTKLKANGSKCLKYQRQG</sequence>
<dbReference type="EMBL" id="NCVQ01000003">
    <property type="protein sequence ID" value="PWZ39132.1"/>
    <property type="molecule type" value="Genomic_DNA"/>
</dbReference>
<dbReference type="Proteomes" id="UP000251960">
    <property type="component" value="Chromosome 2"/>
</dbReference>
<gene>
    <name evidence="2" type="ORF">Zm00014a_043500</name>
</gene>
<feature type="transmembrane region" description="Helical" evidence="1">
    <location>
        <begin position="85"/>
        <end position="106"/>
    </location>
</feature>
<evidence type="ECO:0000313" key="2">
    <source>
        <dbReference type="EMBL" id="PWZ39132.1"/>
    </source>
</evidence>
<protein>
    <submittedName>
        <fullName evidence="2">Uncharacterized protein</fullName>
    </submittedName>
</protein>
<comment type="caution">
    <text evidence="2">The sequence shown here is derived from an EMBL/GenBank/DDBJ whole genome shotgun (WGS) entry which is preliminary data.</text>
</comment>
<name>A0A3L6FW92_MAIZE</name>
<dbReference type="AlphaFoldDB" id="A0A3L6FW92"/>